<comment type="caution">
    <text evidence="3">The sequence shown here is derived from an EMBL/GenBank/DDBJ whole genome shotgun (WGS) entry which is preliminary data.</text>
</comment>
<dbReference type="InterPro" id="IPR020481">
    <property type="entry name" value="Intracell_prot_inh_BsuPI"/>
</dbReference>
<evidence type="ECO:0000313" key="3">
    <source>
        <dbReference type="EMBL" id="GAE35398.1"/>
    </source>
</evidence>
<protein>
    <submittedName>
        <fullName evidence="3">Intracellular proteinase inhibitor</fullName>
    </submittedName>
</protein>
<dbReference type="EMBL" id="BAUV01000018">
    <property type="protein sequence ID" value="GAE35398.1"/>
    <property type="molecule type" value="Genomic_DNA"/>
</dbReference>
<organism evidence="3 4">
    <name type="scientific">Halalkalibacter akibai (strain ATCC 43226 / DSM 21942 / CIP 109018 / JCM 9157 / 1139)</name>
    <name type="common">Bacillus akibai</name>
    <dbReference type="NCBI Taxonomy" id="1236973"/>
    <lineage>
        <taxon>Bacteria</taxon>
        <taxon>Bacillati</taxon>
        <taxon>Bacillota</taxon>
        <taxon>Bacilli</taxon>
        <taxon>Bacillales</taxon>
        <taxon>Bacillaceae</taxon>
        <taxon>Halalkalibacter</taxon>
    </lineage>
</organism>
<dbReference type="Pfam" id="PF12690">
    <property type="entry name" value="BsuPI"/>
    <property type="match status" value="1"/>
</dbReference>
<dbReference type="PROSITE" id="PS51257">
    <property type="entry name" value="PROKAR_LIPOPROTEIN"/>
    <property type="match status" value="1"/>
</dbReference>
<keyword evidence="4" id="KW-1185">Reference proteome</keyword>
<proteinExistence type="predicted"/>
<reference evidence="3 4" key="1">
    <citation type="journal article" date="2014" name="Genome Announc.">
        <title>Draft Genome Sequences of Three Alkaliphilic Bacillus Strains, Bacillus wakoensis JCM 9140T, Bacillus akibai JCM 9157T, and Bacillus hemicellulosilyticus JCM 9152T.</title>
        <authorList>
            <person name="Yuki M."/>
            <person name="Oshima K."/>
            <person name="Suda W."/>
            <person name="Oshida Y."/>
            <person name="Kitamura K."/>
            <person name="Iida T."/>
            <person name="Hattori M."/>
            <person name="Ohkuma M."/>
        </authorList>
    </citation>
    <scope>NUCLEOTIDE SEQUENCE [LARGE SCALE GENOMIC DNA]</scope>
    <source>
        <strain evidence="3 4">JCM 9157</strain>
    </source>
</reference>
<evidence type="ECO:0000259" key="2">
    <source>
        <dbReference type="Pfam" id="PF12690"/>
    </source>
</evidence>
<gene>
    <name evidence="3" type="ORF">JCM9157_2501</name>
</gene>
<name>W4QUU8_HALA3</name>
<sequence length="154" mass="17384">MRKFLIVIMVLFLTACGTGVHAPVETNEGDDTMSNEKWLFDVETEQNDNELLVRMLVTNNQEQEASLDFSSGQKYEILLKNEAGEVEYRYSEGMMFTMALIHEPFEAGETKVYEERIALDSISAGSYVLEAELVLAGADLNDELFKKQVSVEIN</sequence>
<feature type="signal peptide" evidence="1">
    <location>
        <begin position="1"/>
        <end position="22"/>
    </location>
</feature>
<dbReference type="eggNOG" id="ENOG5031QTN">
    <property type="taxonomic scope" value="Bacteria"/>
</dbReference>
<evidence type="ECO:0000256" key="1">
    <source>
        <dbReference type="SAM" id="SignalP"/>
    </source>
</evidence>
<dbReference type="RefSeq" id="WP_035664843.1">
    <property type="nucleotide sequence ID" value="NZ_BAUV01000018.1"/>
</dbReference>
<evidence type="ECO:0000313" key="4">
    <source>
        <dbReference type="Proteomes" id="UP000018896"/>
    </source>
</evidence>
<dbReference type="Proteomes" id="UP000018896">
    <property type="component" value="Unassembled WGS sequence"/>
</dbReference>
<dbReference type="STRING" id="1236973.JCM9157_2501"/>
<dbReference type="InterPro" id="IPR038144">
    <property type="entry name" value="IPI"/>
</dbReference>
<dbReference type="AlphaFoldDB" id="W4QUU8"/>
<feature type="domain" description="Intracellular proteinase inhibitor BsuPI" evidence="2">
    <location>
        <begin position="40"/>
        <end position="135"/>
    </location>
</feature>
<dbReference type="OrthoDB" id="1357684at2"/>
<accession>W4QUU8</accession>
<dbReference type="Gene3D" id="2.60.40.2360">
    <property type="entry name" value="Intracellular proteinase inhibitor BsuPI"/>
    <property type="match status" value="1"/>
</dbReference>
<keyword evidence="1" id="KW-0732">Signal</keyword>
<feature type="chain" id="PRO_5004847147" evidence="1">
    <location>
        <begin position="23"/>
        <end position="154"/>
    </location>
</feature>